<reference evidence="1" key="2">
    <citation type="journal article" date="2023" name="Syst. Appl. Microbiol.">
        <title>Govania unica gen. nov., sp. nov., a rare biosphere bacterium that represents a novel family in the class Alphaproteobacteria.</title>
        <authorList>
            <person name="Vandamme P."/>
            <person name="Peeters C."/>
            <person name="Hettiarachchi A."/>
            <person name="Cnockaert M."/>
            <person name="Carlier A."/>
        </authorList>
    </citation>
    <scope>NUCLEOTIDE SEQUENCE</scope>
    <source>
        <strain evidence="1">LMG 31809</strain>
    </source>
</reference>
<dbReference type="AlphaFoldDB" id="A0A9X3Z6Y0"/>
<organism evidence="1 2">
    <name type="scientific">Govanella unica</name>
    <dbReference type="NCBI Taxonomy" id="2975056"/>
    <lineage>
        <taxon>Bacteria</taxon>
        <taxon>Pseudomonadati</taxon>
        <taxon>Pseudomonadota</taxon>
        <taxon>Alphaproteobacteria</taxon>
        <taxon>Emcibacterales</taxon>
        <taxon>Govanellaceae</taxon>
        <taxon>Govanella</taxon>
    </lineage>
</organism>
<dbReference type="Proteomes" id="UP001141619">
    <property type="component" value="Unassembled WGS sequence"/>
</dbReference>
<dbReference type="RefSeq" id="WP_274943291.1">
    <property type="nucleotide sequence ID" value="NZ_JANWOI010000002.1"/>
</dbReference>
<name>A0A9X3Z6Y0_9PROT</name>
<sequence length="574" mass="63153">MGAFALIRKDADPTLPDRLTATLRKRGFAAPRRIDTRDHILLLANKLITPTPNFFSDESGDFVAVTGTIFYRESFGLQALAHLLADAKSERIDETAFFGSYAVIVKTGLKLSLFGDGLGTYKIYHTADKAVWSSSFLASLSAVPQPRFDSQAVYEYVFHGATFGNGSLIEGLSVLGPENSMRLEPGFLAEPRETAIDIAITGEPLRLHTDRSLAVLRSRYRAMANSFGSHIETTLSGGYDSRLSLALLRAHGATPQLHLQGSARDPQGRAAKAIASGEGLRPLPERADIADAPTPESVAAAVNAQFWAFDGCPSGGVVGTGSDLAAQQTRHESGNLSLDCSGGLLFRNFLDLPPRAFTIRDLMPIFCGQITASATSASFSKPQFHKRIEQKIAAIFPHPWHELTRVQIEYLYPGFRSRYVYGPDISVANAFGPVVSAFHDLAIARAAIHVPIRFKNHGIYEAAMIAAVDPRLAAYPSSYGHDFLGRPPLSRQVRDWAAYLWPLPSRNFMKNIKIIGQSFEINDHFKDDYRKHYLPQGTPVMDHFFVRDALRDNVQINRLMTLELLAQHMGVTVP</sequence>
<evidence type="ECO:0000313" key="1">
    <source>
        <dbReference type="EMBL" id="MDA5193591.1"/>
    </source>
</evidence>
<reference evidence="1" key="1">
    <citation type="submission" date="2022-08" db="EMBL/GenBank/DDBJ databases">
        <authorList>
            <person name="Vandamme P."/>
            <person name="Hettiarachchi A."/>
            <person name="Peeters C."/>
            <person name="Cnockaert M."/>
            <person name="Carlier A."/>
        </authorList>
    </citation>
    <scope>NUCLEOTIDE SEQUENCE</scope>
    <source>
        <strain evidence="1">LMG 31809</strain>
    </source>
</reference>
<evidence type="ECO:0000313" key="2">
    <source>
        <dbReference type="Proteomes" id="UP001141619"/>
    </source>
</evidence>
<gene>
    <name evidence="1" type="ORF">NYP16_06440</name>
</gene>
<keyword evidence="2" id="KW-1185">Reference proteome</keyword>
<proteinExistence type="predicted"/>
<protein>
    <recommendedName>
        <fullName evidence="3">Asparagine synthase</fullName>
    </recommendedName>
</protein>
<accession>A0A9X3Z6Y0</accession>
<comment type="caution">
    <text evidence="1">The sequence shown here is derived from an EMBL/GenBank/DDBJ whole genome shotgun (WGS) entry which is preliminary data.</text>
</comment>
<dbReference type="EMBL" id="JANWOI010000002">
    <property type="protein sequence ID" value="MDA5193591.1"/>
    <property type="molecule type" value="Genomic_DNA"/>
</dbReference>
<evidence type="ECO:0008006" key="3">
    <source>
        <dbReference type="Google" id="ProtNLM"/>
    </source>
</evidence>